<feature type="compositionally biased region" description="Acidic residues" evidence="10">
    <location>
        <begin position="367"/>
        <end position="377"/>
    </location>
</feature>
<comment type="subcellular location">
    <subcellularLocation>
        <location evidence="2">Golgi apparatus membrane</location>
        <topology evidence="2">Multi-pass membrane protein</topology>
    </subcellularLocation>
</comment>
<dbReference type="Proteomes" id="UP000076837">
    <property type="component" value="Unassembled WGS sequence"/>
</dbReference>
<dbReference type="OrthoDB" id="166803at2759"/>
<evidence type="ECO:0000256" key="8">
    <source>
        <dbReference type="ARBA" id="ARBA00023034"/>
    </source>
</evidence>
<evidence type="ECO:0000256" key="4">
    <source>
        <dbReference type="ARBA" id="ARBA00013533"/>
    </source>
</evidence>
<dbReference type="STRING" id="5454.A0A162VQW6"/>
<keyword evidence="9 11" id="KW-0472">Membrane</keyword>
<dbReference type="GO" id="GO:0000022">
    <property type="term" value="P:mitotic spindle elongation"/>
    <property type="evidence" value="ECO:0007669"/>
    <property type="project" value="TreeGrafter"/>
</dbReference>
<evidence type="ECO:0000313" key="12">
    <source>
        <dbReference type="EMBL" id="KZM18582.1"/>
    </source>
</evidence>
<proteinExistence type="inferred from homology"/>
<evidence type="ECO:0000313" key="13">
    <source>
        <dbReference type="Proteomes" id="UP000076837"/>
    </source>
</evidence>
<evidence type="ECO:0000256" key="1">
    <source>
        <dbReference type="ARBA" id="ARBA00002978"/>
    </source>
</evidence>
<feature type="region of interest" description="Disordered" evidence="10">
    <location>
        <begin position="295"/>
        <end position="377"/>
    </location>
</feature>
<name>A0A162VQW6_DIDRA</name>
<comment type="function">
    <text evidence="1">Golgi membrane protein involved in vesicular trafficking and spindle migration.</text>
</comment>
<feature type="transmembrane region" description="Helical" evidence="11">
    <location>
        <begin position="149"/>
        <end position="166"/>
    </location>
</feature>
<dbReference type="PANTHER" id="PTHR47549:SF1">
    <property type="entry name" value="GOLGI APPARATUS MEMBRANE PROTEIN TVP38"/>
    <property type="match status" value="1"/>
</dbReference>
<keyword evidence="6 11" id="KW-0812">Transmembrane</keyword>
<organism evidence="12 13">
    <name type="scientific">Didymella rabiei</name>
    <name type="common">Chickpea ascochyta blight fungus</name>
    <name type="synonym">Mycosphaerella rabiei</name>
    <dbReference type="NCBI Taxonomy" id="5454"/>
    <lineage>
        <taxon>Eukaryota</taxon>
        <taxon>Fungi</taxon>
        <taxon>Dikarya</taxon>
        <taxon>Ascomycota</taxon>
        <taxon>Pezizomycotina</taxon>
        <taxon>Dothideomycetes</taxon>
        <taxon>Pleosporomycetidae</taxon>
        <taxon>Pleosporales</taxon>
        <taxon>Pleosporineae</taxon>
        <taxon>Didymellaceae</taxon>
        <taxon>Ascochyta</taxon>
    </lineage>
</organism>
<evidence type="ECO:0000256" key="10">
    <source>
        <dbReference type="SAM" id="MobiDB-lite"/>
    </source>
</evidence>
<sequence length="377" mass="41781">MPTEDYDARALALPLEDEATGETPIWSRRSQSFARSSQSSRPQTFIQRATSTAHMLHRRALAQYNKLSLIQKLLFTVGGIFIFITSILFLVYNEKIFGALLPYAKRWRDVTAGWLVLWALIFTVSFPPLIGYSSLLTIAGFVYGFPNGWFIAASATVAGSTASFLLSRTLLRTMVTRLIANDKRFAALALTLKHDGLKLLVMIRMCPLPYSLSNGAVATFPTVHWASYALATAIVSPKLMLHIFIGSQLEKIAESGGKMDARTKAISYLSIAIGAVAGLATGWFMYKKTKERAAELEEEERQGVRRASLDGLENEYADDPSALEAAEHLREVDDDISLRGGWDDEYTDEPEEDAADMGDDPFKDGDATDEEETRGRK</sequence>
<reference evidence="12 13" key="1">
    <citation type="journal article" date="2016" name="Sci. Rep.">
        <title>Draft genome sequencing and secretome analysis of fungal phytopathogen Ascochyta rabiei provides insight into the necrotrophic effector repertoire.</title>
        <authorList>
            <person name="Verma S."/>
            <person name="Gazara R.K."/>
            <person name="Nizam S."/>
            <person name="Parween S."/>
            <person name="Chattopadhyay D."/>
            <person name="Verma P.K."/>
        </authorList>
    </citation>
    <scope>NUCLEOTIDE SEQUENCE [LARGE SCALE GENOMIC DNA]</scope>
    <source>
        <strain evidence="12 13">ArDII</strain>
    </source>
</reference>
<dbReference type="InterPro" id="IPR032816">
    <property type="entry name" value="VTT_dom"/>
</dbReference>
<dbReference type="PANTHER" id="PTHR47549">
    <property type="entry name" value="GOLGI APPARATUS MEMBRANE PROTEIN TVP38-RELATED"/>
    <property type="match status" value="1"/>
</dbReference>
<feature type="transmembrane region" description="Helical" evidence="11">
    <location>
        <begin position="266"/>
        <end position="286"/>
    </location>
</feature>
<keyword evidence="13" id="KW-1185">Reference proteome</keyword>
<protein>
    <recommendedName>
        <fullName evidence="4">Golgi apparatus membrane protein TVP38</fullName>
    </recommendedName>
    <alternativeName>
        <fullName evidence="5">Golgi apparatus membrane protein tvp38</fullName>
    </alternativeName>
</protein>
<dbReference type="GO" id="GO:0016192">
    <property type="term" value="P:vesicle-mediated transport"/>
    <property type="evidence" value="ECO:0007669"/>
    <property type="project" value="TreeGrafter"/>
</dbReference>
<feature type="transmembrane region" description="Helical" evidence="11">
    <location>
        <begin position="113"/>
        <end position="143"/>
    </location>
</feature>
<dbReference type="EMBL" id="JYNV01000326">
    <property type="protein sequence ID" value="KZM18582.1"/>
    <property type="molecule type" value="Genomic_DNA"/>
</dbReference>
<evidence type="ECO:0000256" key="7">
    <source>
        <dbReference type="ARBA" id="ARBA00022989"/>
    </source>
</evidence>
<evidence type="ECO:0000256" key="6">
    <source>
        <dbReference type="ARBA" id="ARBA00022692"/>
    </source>
</evidence>
<dbReference type="Pfam" id="PF09335">
    <property type="entry name" value="VTT_dom"/>
    <property type="match status" value="1"/>
</dbReference>
<accession>A0A162VQW6</accession>
<feature type="compositionally biased region" description="Acidic residues" evidence="10">
    <location>
        <begin position="343"/>
        <end position="359"/>
    </location>
</feature>
<evidence type="ECO:0000256" key="9">
    <source>
        <dbReference type="ARBA" id="ARBA00023136"/>
    </source>
</evidence>
<evidence type="ECO:0000256" key="11">
    <source>
        <dbReference type="SAM" id="Phobius"/>
    </source>
</evidence>
<dbReference type="AlphaFoldDB" id="A0A162VQW6"/>
<dbReference type="GO" id="GO:0000139">
    <property type="term" value="C:Golgi membrane"/>
    <property type="evidence" value="ECO:0007669"/>
    <property type="project" value="UniProtKB-SubCell"/>
</dbReference>
<evidence type="ECO:0000256" key="3">
    <source>
        <dbReference type="ARBA" id="ARBA00008640"/>
    </source>
</evidence>
<evidence type="ECO:0000256" key="2">
    <source>
        <dbReference type="ARBA" id="ARBA00004653"/>
    </source>
</evidence>
<feature type="transmembrane region" description="Helical" evidence="11">
    <location>
        <begin position="225"/>
        <end position="245"/>
    </location>
</feature>
<gene>
    <name evidence="12" type="ORF">ST47_g10309</name>
</gene>
<feature type="transmembrane region" description="Helical" evidence="11">
    <location>
        <begin position="73"/>
        <end position="92"/>
    </location>
</feature>
<keyword evidence="8" id="KW-0333">Golgi apparatus</keyword>
<keyword evidence="7 11" id="KW-1133">Transmembrane helix</keyword>
<evidence type="ECO:0000256" key="5">
    <source>
        <dbReference type="ARBA" id="ARBA00020673"/>
    </source>
</evidence>
<dbReference type="InterPro" id="IPR051076">
    <property type="entry name" value="Golgi_membrane_TVP38/TMEM64"/>
</dbReference>
<comment type="similarity">
    <text evidence="3">Belongs to the TVP38/TMEM64 family.</text>
</comment>
<comment type="caution">
    <text evidence="12">The sequence shown here is derived from an EMBL/GenBank/DDBJ whole genome shotgun (WGS) entry which is preliminary data.</text>
</comment>